<gene>
    <name evidence="9" type="ORF">GK108_22305</name>
</gene>
<dbReference type="PANTHER" id="PTHR30572">
    <property type="entry name" value="MEMBRANE COMPONENT OF TRANSPORTER-RELATED"/>
    <property type="match status" value="1"/>
</dbReference>
<dbReference type="AlphaFoldDB" id="A0A6L9LFI3"/>
<evidence type="ECO:0000259" key="8">
    <source>
        <dbReference type="Pfam" id="PF12704"/>
    </source>
</evidence>
<dbReference type="Pfam" id="PF02687">
    <property type="entry name" value="FtsX"/>
    <property type="match status" value="2"/>
</dbReference>
<accession>A0A6L9LFI3</accession>
<keyword evidence="5 6" id="KW-0472">Membrane</keyword>
<feature type="transmembrane region" description="Helical" evidence="6">
    <location>
        <begin position="471"/>
        <end position="493"/>
    </location>
</feature>
<comment type="subcellular location">
    <subcellularLocation>
        <location evidence="1">Cell membrane</location>
        <topology evidence="1">Multi-pass membrane protein</topology>
    </subcellularLocation>
</comment>
<dbReference type="NCBIfam" id="NF038404">
    <property type="entry name" value="perm_prefix_2"/>
    <property type="match status" value="1"/>
</dbReference>
<dbReference type="RefSeq" id="WP_163953287.1">
    <property type="nucleotide sequence ID" value="NZ_JAAFZH010000012.1"/>
</dbReference>
<dbReference type="InterPro" id="IPR047699">
    <property type="entry name" value="Permease_put_prefix"/>
</dbReference>
<sequence length="886" mass="100034">MSPPRLADRFLNWFCAPHLREEVLGDLHERYALRVEQLGEARARRRYWWDVVAYVRPEFIKRQPDLFPSPTNTTMLFNYLKVAYRNLINNKVFSAINVTGLALGIACSIMLFLFVLDELNYDTFTTKANQTYRLYVHSLINGKESNSSKTAAQAGNVLVRHFPEVLTSTRIGYFGDHDLRYGDKVFRETKIYTADSTYFDVFSLPFLYGNPATALKNPNTIVLTETMARKYFDDQNPVGQSFIVDGKQSYKITGVMKDFPDKSHFRCDFLLSMSTYPEVNQQNWLEANYSTYVVLKDGIAPDRIEQKMKRLILEYIGPQVQKALGVPIESFLAKGNAYEYRLQPLSSIYLHSKRQYAIDPNSEWSGVRIGDSAYLYIFLAVAFFMLLIAVINFINLSTARSESRAKEVGIRKTIGSNRAKLIGQFITESVLLTGLAVLIALLIVTLLLPGFNEIAGRHLQLALFSNAYRIPALFAFILLVGMLAGSYPAFFLSSFQPIDVLKSGVKKRKSSLRSFLVVTQFSIAIVLILGMIIIRSQLQYIQQKNLGFTKEHILSIDNAAVLGNKLGAFKAELLQNSAVLAASNTSQLFTTGIPGSAYLFGNHSGTDPISFQFLDVDQDFVETFGVQLTSGRFFEKGRIADSTAVVINEAALKECKTKNVLNLELTKVDVEDIPKTYKIVGVVKDFNYESLHRGVRPLLFHLRPVQQASSILHIRIRPNATQKAIDHIESTWRKFEKAEQCQYSFLDESLGRLYDEEQKTSLIATIFSFLSILIACMGLFGLAIFVTEQRTKEIGIRKVLGASISEILFLLSKQFITWVMIAMLIASPIAWYAMNQWLQNFAYRTDISWWMFVGAGTLAIGVALCTVSFHSIKAALMNPVKSLRSE</sequence>
<protein>
    <submittedName>
        <fullName evidence="9">FtsX-like permease family protein</fullName>
    </submittedName>
</protein>
<name>A0A6L9LFI3_9BACT</name>
<feature type="transmembrane region" description="Helical" evidence="6">
    <location>
        <begin position="514"/>
        <end position="534"/>
    </location>
</feature>
<dbReference type="InterPro" id="IPR025857">
    <property type="entry name" value="MacB_PCD"/>
</dbReference>
<evidence type="ECO:0000313" key="10">
    <source>
        <dbReference type="Proteomes" id="UP000474175"/>
    </source>
</evidence>
<dbReference type="EMBL" id="JAAFZH010000012">
    <property type="protein sequence ID" value="NDU97633.1"/>
    <property type="molecule type" value="Genomic_DNA"/>
</dbReference>
<evidence type="ECO:0000256" key="4">
    <source>
        <dbReference type="ARBA" id="ARBA00022989"/>
    </source>
</evidence>
<organism evidence="9 10">
    <name type="scientific">Spirosoma terrae</name>
    <dbReference type="NCBI Taxonomy" id="1968276"/>
    <lineage>
        <taxon>Bacteria</taxon>
        <taxon>Pseudomonadati</taxon>
        <taxon>Bacteroidota</taxon>
        <taxon>Cytophagia</taxon>
        <taxon>Cytophagales</taxon>
        <taxon>Cytophagaceae</taxon>
        <taxon>Spirosoma</taxon>
    </lineage>
</organism>
<dbReference type="GO" id="GO:0022857">
    <property type="term" value="F:transmembrane transporter activity"/>
    <property type="evidence" value="ECO:0007669"/>
    <property type="project" value="TreeGrafter"/>
</dbReference>
<reference evidence="9 10" key="1">
    <citation type="submission" date="2020-02" db="EMBL/GenBank/DDBJ databases">
        <title>Draft genome sequence of two Spirosoma agri KCTC 52727 and Spirosoma terrae KCTC 52035.</title>
        <authorList>
            <person name="Rojas J."/>
            <person name="Ambika Manirajan B."/>
            <person name="Suarez C."/>
            <person name="Ratering S."/>
            <person name="Schnell S."/>
        </authorList>
    </citation>
    <scope>NUCLEOTIDE SEQUENCE [LARGE SCALE GENOMIC DNA]</scope>
    <source>
        <strain evidence="9 10">KCTC 52035</strain>
    </source>
</reference>
<evidence type="ECO:0000313" key="9">
    <source>
        <dbReference type="EMBL" id="NDU97633.1"/>
    </source>
</evidence>
<evidence type="ECO:0000256" key="6">
    <source>
        <dbReference type="SAM" id="Phobius"/>
    </source>
</evidence>
<dbReference type="InterPro" id="IPR050250">
    <property type="entry name" value="Macrolide_Exporter_MacB"/>
</dbReference>
<feature type="transmembrane region" description="Helical" evidence="6">
    <location>
        <begin position="762"/>
        <end position="786"/>
    </location>
</feature>
<feature type="domain" description="MacB-like periplasmic core" evidence="8">
    <location>
        <begin position="94"/>
        <end position="310"/>
    </location>
</feature>
<keyword evidence="2" id="KW-1003">Cell membrane</keyword>
<dbReference type="PANTHER" id="PTHR30572:SF18">
    <property type="entry name" value="ABC-TYPE MACROLIDE FAMILY EXPORT SYSTEM PERMEASE COMPONENT 2"/>
    <property type="match status" value="1"/>
</dbReference>
<feature type="transmembrane region" description="Helical" evidence="6">
    <location>
        <begin position="95"/>
        <end position="116"/>
    </location>
</feature>
<evidence type="ECO:0000256" key="1">
    <source>
        <dbReference type="ARBA" id="ARBA00004651"/>
    </source>
</evidence>
<evidence type="ECO:0000259" key="7">
    <source>
        <dbReference type="Pfam" id="PF02687"/>
    </source>
</evidence>
<feature type="domain" description="ABC3 transporter permease C-terminal" evidence="7">
    <location>
        <begin position="380"/>
        <end position="496"/>
    </location>
</feature>
<keyword evidence="10" id="KW-1185">Reference proteome</keyword>
<evidence type="ECO:0000256" key="2">
    <source>
        <dbReference type="ARBA" id="ARBA00022475"/>
    </source>
</evidence>
<dbReference type="InterPro" id="IPR003838">
    <property type="entry name" value="ABC3_permease_C"/>
</dbReference>
<comment type="caution">
    <text evidence="9">The sequence shown here is derived from an EMBL/GenBank/DDBJ whole genome shotgun (WGS) entry which is preliminary data.</text>
</comment>
<feature type="transmembrane region" description="Helical" evidence="6">
    <location>
        <begin position="373"/>
        <end position="394"/>
    </location>
</feature>
<evidence type="ECO:0000256" key="3">
    <source>
        <dbReference type="ARBA" id="ARBA00022692"/>
    </source>
</evidence>
<feature type="transmembrane region" description="Helical" evidence="6">
    <location>
        <begin position="430"/>
        <end position="451"/>
    </location>
</feature>
<feature type="transmembrane region" description="Helical" evidence="6">
    <location>
        <begin position="849"/>
        <end position="872"/>
    </location>
</feature>
<dbReference type="Pfam" id="PF12704">
    <property type="entry name" value="MacB_PCD"/>
    <property type="match status" value="1"/>
</dbReference>
<feature type="domain" description="ABC3 transporter permease C-terminal" evidence="7">
    <location>
        <begin position="766"/>
        <end position="878"/>
    </location>
</feature>
<keyword evidence="4 6" id="KW-1133">Transmembrane helix</keyword>
<proteinExistence type="predicted"/>
<feature type="transmembrane region" description="Helical" evidence="6">
    <location>
        <begin position="807"/>
        <end position="829"/>
    </location>
</feature>
<dbReference type="Proteomes" id="UP000474175">
    <property type="component" value="Unassembled WGS sequence"/>
</dbReference>
<keyword evidence="3 6" id="KW-0812">Transmembrane</keyword>
<dbReference type="GO" id="GO:0005886">
    <property type="term" value="C:plasma membrane"/>
    <property type="evidence" value="ECO:0007669"/>
    <property type="project" value="UniProtKB-SubCell"/>
</dbReference>
<evidence type="ECO:0000256" key="5">
    <source>
        <dbReference type="ARBA" id="ARBA00023136"/>
    </source>
</evidence>